<evidence type="ECO:0000256" key="1">
    <source>
        <dbReference type="SAM" id="Phobius"/>
    </source>
</evidence>
<feature type="transmembrane region" description="Helical" evidence="1">
    <location>
        <begin position="56"/>
        <end position="76"/>
    </location>
</feature>
<dbReference type="Proteomes" id="UP000034152">
    <property type="component" value="Unassembled WGS sequence"/>
</dbReference>
<organism evidence="2 3">
    <name type="scientific">Methanosarcina mazei</name>
    <name type="common">Methanosarcina frisia</name>
    <dbReference type="NCBI Taxonomy" id="2209"/>
    <lineage>
        <taxon>Archaea</taxon>
        <taxon>Methanobacteriati</taxon>
        <taxon>Methanobacteriota</taxon>
        <taxon>Stenosarchaea group</taxon>
        <taxon>Methanomicrobia</taxon>
        <taxon>Methanosarcinales</taxon>
        <taxon>Methanosarcinaceae</taxon>
        <taxon>Methanosarcina</taxon>
    </lineage>
</organism>
<dbReference type="PATRIC" id="fig|2209.56.peg.3132"/>
<name>A0A0F8UGQ2_METMZ</name>
<protein>
    <submittedName>
        <fullName evidence="2">Uncharacterized protein</fullName>
    </submittedName>
</protein>
<dbReference type="EMBL" id="JJQU01000021">
    <property type="protein sequence ID" value="KKH90516.1"/>
    <property type="molecule type" value="Genomic_DNA"/>
</dbReference>
<evidence type="ECO:0000313" key="3">
    <source>
        <dbReference type="Proteomes" id="UP000034152"/>
    </source>
</evidence>
<keyword evidence="1" id="KW-0812">Transmembrane</keyword>
<accession>A0A0F8UGQ2</accession>
<dbReference type="AlphaFoldDB" id="A0A0F8UGQ2"/>
<comment type="caution">
    <text evidence="2">The sequence shown here is derived from an EMBL/GenBank/DDBJ whole genome shotgun (WGS) entry which is preliminary data.</text>
</comment>
<keyword evidence="1" id="KW-1133">Transmembrane helix</keyword>
<keyword evidence="1" id="KW-0472">Membrane</keyword>
<evidence type="ECO:0000313" key="2">
    <source>
        <dbReference type="EMBL" id="KKH90516.1"/>
    </source>
</evidence>
<feature type="transmembrane region" description="Helical" evidence="1">
    <location>
        <begin position="21"/>
        <end position="44"/>
    </location>
</feature>
<gene>
    <name evidence="2" type="ORF">DU80_14505</name>
</gene>
<proteinExistence type="predicted"/>
<sequence length="105" mass="12358">MKEIKWQLDNTRFTYVRLRSAINAHLYLNLLYGEIIPHIFSLQIDSLGSDWAKRSFSPSVAILLFQQFFVQIMNLLSENTAGYQLMIRWLQPIHNCELTIHNCIC</sequence>
<reference evidence="2 3" key="1">
    <citation type="journal article" date="2015" name="ISME J.">
        <title>Genomic and phenotypic differentiation among Methanosarcina mazei populations from Columbia River sediment.</title>
        <authorList>
            <person name="Youngblut N.D."/>
            <person name="Wirth J.S."/>
            <person name="Henriksen J.R."/>
            <person name="Smith M."/>
            <person name="Simon H."/>
            <person name="Metcalf W.W."/>
            <person name="Whitaker R.J."/>
        </authorList>
    </citation>
    <scope>NUCLEOTIDE SEQUENCE [LARGE SCALE GENOMIC DNA]</scope>
    <source>
        <strain evidence="2 3">1.H.M.2.1</strain>
    </source>
</reference>